<feature type="domain" description="Glycosyltransferase RgtA/B/C/D-like" evidence="9">
    <location>
        <begin position="57"/>
        <end position="223"/>
    </location>
</feature>
<dbReference type="Proteomes" id="UP000229952">
    <property type="component" value="Unassembled WGS sequence"/>
</dbReference>
<organism evidence="10 11">
    <name type="scientific">Candidatus Nealsonbacteria bacterium CG23_combo_of_CG06-09_8_20_14_all_37_18</name>
    <dbReference type="NCBI Taxonomy" id="1974720"/>
    <lineage>
        <taxon>Bacteria</taxon>
        <taxon>Candidatus Nealsoniibacteriota</taxon>
    </lineage>
</organism>
<feature type="transmembrane region" description="Helical" evidence="8">
    <location>
        <begin position="266"/>
        <end position="285"/>
    </location>
</feature>
<protein>
    <recommendedName>
        <fullName evidence="9">Glycosyltransferase RgtA/B/C/D-like domain-containing protein</fullName>
    </recommendedName>
</protein>
<evidence type="ECO:0000256" key="5">
    <source>
        <dbReference type="ARBA" id="ARBA00022692"/>
    </source>
</evidence>
<keyword evidence="3" id="KW-0328">Glycosyltransferase</keyword>
<dbReference type="InterPro" id="IPR050297">
    <property type="entry name" value="LipidA_mod_glycosyltrf_83"/>
</dbReference>
<evidence type="ECO:0000256" key="4">
    <source>
        <dbReference type="ARBA" id="ARBA00022679"/>
    </source>
</evidence>
<dbReference type="InterPro" id="IPR038731">
    <property type="entry name" value="RgtA/B/C-like"/>
</dbReference>
<comment type="subcellular location">
    <subcellularLocation>
        <location evidence="1">Cell membrane</location>
        <topology evidence="1">Multi-pass membrane protein</topology>
    </subcellularLocation>
</comment>
<feature type="transmembrane region" description="Helical" evidence="8">
    <location>
        <begin position="7"/>
        <end position="31"/>
    </location>
</feature>
<dbReference type="EMBL" id="PCRQ01000039">
    <property type="protein sequence ID" value="PIP24276.1"/>
    <property type="molecule type" value="Genomic_DNA"/>
</dbReference>
<dbReference type="GO" id="GO:0016763">
    <property type="term" value="F:pentosyltransferase activity"/>
    <property type="evidence" value="ECO:0007669"/>
    <property type="project" value="TreeGrafter"/>
</dbReference>
<dbReference type="GO" id="GO:0005886">
    <property type="term" value="C:plasma membrane"/>
    <property type="evidence" value="ECO:0007669"/>
    <property type="project" value="UniProtKB-SubCell"/>
</dbReference>
<evidence type="ECO:0000256" key="7">
    <source>
        <dbReference type="ARBA" id="ARBA00023136"/>
    </source>
</evidence>
<keyword evidence="6 8" id="KW-1133">Transmembrane helix</keyword>
<feature type="transmembrane region" description="Helical" evidence="8">
    <location>
        <begin position="131"/>
        <end position="149"/>
    </location>
</feature>
<gene>
    <name evidence="10" type="ORF">COX35_01530</name>
</gene>
<dbReference type="AlphaFoldDB" id="A0A2G9YYG1"/>
<evidence type="ECO:0000256" key="6">
    <source>
        <dbReference type="ARBA" id="ARBA00022989"/>
    </source>
</evidence>
<evidence type="ECO:0000256" key="3">
    <source>
        <dbReference type="ARBA" id="ARBA00022676"/>
    </source>
</evidence>
<feature type="transmembrane region" description="Helical" evidence="8">
    <location>
        <begin position="208"/>
        <end position="224"/>
    </location>
</feature>
<proteinExistence type="predicted"/>
<evidence type="ECO:0000256" key="1">
    <source>
        <dbReference type="ARBA" id="ARBA00004651"/>
    </source>
</evidence>
<accession>A0A2G9YYG1</accession>
<dbReference type="GO" id="GO:0009103">
    <property type="term" value="P:lipopolysaccharide biosynthetic process"/>
    <property type="evidence" value="ECO:0007669"/>
    <property type="project" value="UniProtKB-ARBA"/>
</dbReference>
<dbReference type="PANTHER" id="PTHR33908:SF3">
    <property type="entry name" value="UNDECAPRENYL PHOSPHATE-ALPHA-4-AMINO-4-DEOXY-L-ARABINOSE ARABINOSYL TRANSFERASE"/>
    <property type="match status" value="1"/>
</dbReference>
<keyword evidence="5 8" id="KW-0812">Transmembrane</keyword>
<name>A0A2G9YYG1_9BACT</name>
<feature type="transmembrane region" description="Helical" evidence="8">
    <location>
        <begin position="347"/>
        <end position="367"/>
    </location>
</feature>
<feature type="transmembrane region" description="Helical" evidence="8">
    <location>
        <begin position="107"/>
        <end position="125"/>
    </location>
</feature>
<keyword evidence="7 8" id="KW-0472">Membrane</keyword>
<comment type="caution">
    <text evidence="10">The sequence shown here is derived from an EMBL/GenBank/DDBJ whole genome shotgun (WGS) entry which is preliminary data.</text>
</comment>
<keyword evidence="4" id="KW-0808">Transferase</keyword>
<keyword evidence="2" id="KW-1003">Cell membrane</keyword>
<feature type="transmembrane region" description="Helical" evidence="8">
    <location>
        <begin position="321"/>
        <end position="340"/>
    </location>
</feature>
<sequence>MNNKKSISLLFLVLIIVTGFELYNLTAVALWHDEAFSGLLPQYNLKEMMYRIGLDVHPPLYYLLLKGWVMILGNTLFTLRLFSVFFGVLTVIVLYLFLKEVFKNQKLALFSSILLAFNSFFIQFVIEARMFTLGIFLVVLSSFFLLKALKNKKWSWWLLYFLSVSFGLYTHYYIFFSILAQALFLVFWLFGEAKFNFANWLKNRNFQLGLASYILVVISYLPWLKTFLGQADRVQESYWIPPINAGSIPATFFKLTTGGGIDTSRFWYVLVILMIGIIAGLIYALKKVETSAKWLVFLLIIVPFLGATAISFKTSIYLDRYFIFALPFYLTLMAGAIWLIKNKKAKNALIVIAILGSLIAFPIRWVWLGVEKKPGMAGAATYLNEEAKPGDKIYVGSSFVYFTFKYYNQTGIQPKLYVPGNLPHFSGTALLSPEGLIKDFNQEVKRDETAWLINTTGFGNYQPAVPGNWLKQGEKGFQDVYDYRGWIIVTKYQVQ</sequence>
<feature type="transmembrane region" description="Helical" evidence="8">
    <location>
        <begin position="294"/>
        <end position="315"/>
    </location>
</feature>
<evidence type="ECO:0000256" key="2">
    <source>
        <dbReference type="ARBA" id="ARBA00022475"/>
    </source>
</evidence>
<dbReference type="Pfam" id="PF13231">
    <property type="entry name" value="PMT_2"/>
    <property type="match status" value="1"/>
</dbReference>
<dbReference type="PANTHER" id="PTHR33908">
    <property type="entry name" value="MANNOSYLTRANSFERASE YKCB-RELATED"/>
    <property type="match status" value="1"/>
</dbReference>
<evidence type="ECO:0000313" key="11">
    <source>
        <dbReference type="Proteomes" id="UP000229952"/>
    </source>
</evidence>
<evidence type="ECO:0000256" key="8">
    <source>
        <dbReference type="SAM" id="Phobius"/>
    </source>
</evidence>
<evidence type="ECO:0000259" key="9">
    <source>
        <dbReference type="Pfam" id="PF13231"/>
    </source>
</evidence>
<evidence type="ECO:0000313" key="10">
    <source>
        <dbReference type="EMBL" id="PIP24276.1"/>
    </source>
</evidence>
<feature type="transmembrane region" description="Helical" evidence="8">
    <location>
        <begin position="68"/>
        <end position="98"/>
    </location>
</feature>
<reference evidence="10 11" key="1">
    <citation type="submission" date="2017-09" db="EMBL/GenBank/DDBJ databases">
        <title>Depth-based differentiation of microbial function through sediment-hosted aquifers and enrichment of novel symbionts in the deep terrestrial subsurface.</title>
        <authorList>
            <person name="Probst A.J."/>
            <person name="Ladd B."/>
            <person name="Jarett J.K."/>
            <person name="Geller-Mcgrath D.E."/>
            <person name="Sieber C.M."/>
            <person name="Emerson J.B."/>
            <person name="Anantharaman K."/>
            <person name="Thomas B.C."/>
            <person name="Malmstrom R."/>
            <person name="Stieglmeier M."/>
            <person name="Klingl A."/>
            <person name="Woyke T."/>
            <person name="Ryan C.M."/>
            <person name="Banfield J.F."/>
        </authorList>
    </citation>
    <scope>NUCLEOTIDE SEQUENCE [LARGE SCALE GENOMIC DNA]</scope>
    <source>
        <strain evidence="10">CG23_combo_of_CG06-09_8_20_14_all_37_18</strain>
    </source>
</reference>
<feature type="transmembrane region" description="Helical" evidence="8">
    <location>
        <begin position="156"/>
        <end position="176"/>
    </location>
</feature>
<dbReference type="GO" id="GO:0010041">
    <property type="term" value="P:response to iron(III) ion"/>
    <property type="evidence" value="ECO:0007669"/>
    <property type="project" value="TreeGrafter"/>
</dbReference>